<proteinExistence type="inferred from homology"/>
<keyword evidence="4 9" id="KW-1003">Cell membrane</keyword>
<dbReference type="EMBL" id="RXYK01000001">
    <property type="protein sequence ID" value="RTY40042.1"/>
    <property type="molecule type" value="Genomic_DNA"/>
</dbReference>
<dbReference type="GO" id="GO:0005886">
    <property type="term" value="C:plasma membrane"/>
    <property type="evidence" value="ECO:0007669"/>
    <property type="project" value="UniProtKB-SubCell"/>
</dbReference>
<comment type="caution">
    <text evidence="9">Lacks conserved residue(s) required for the propagation of feature annotation.</text>
</comment>
<evidence type="ECO:0000256" key="9">
    <source>
        <dbReference type="HAMAP-Rule" id="MF_00024"/>
    </source>
</evidence>
<feature type="transmembrane region" description="Helical" evidence="9">
    <location>
        <begin position="300"/>
        <end position="319"/>
    </location>
</feature>
<keyword evidence="8 9" id="KW-0472">Membrane</keyword>
<comment type="subcellular location">
    <subcellularLocation>
        <location evidence="1 9">Cell membrane</location>
        <topology evidence="1 9">Multi-pass membrane protein</topology>
    </subcellularLocation>
</comment>
<feature type="transmembrane region" description="Helical" evidence="9">
    <location>
        <begin position="81"/>
        <end position="98"/>
    </location>
</feature>
<keyword evidence="6 9" id="KW-0812">Transmembrane</keyword>
<dbReference type="InterPro" id="IPR004485">
    <property type="entry name" value="Cobalamin_biosynth_CobD/CbiB"/>
</dbReference>
<dbReference type="HAMAP" id="MF_00024">
    <property type="entry name" value="CobD_CbiB"/>
    <property type="match status" value="1"/>
</dbReference>
<dbReference type="GO" id="GO:0048472">
    <property type="term" value="F:threonine-phosphate decarboxylase activity"/>
    <property type="evidence" value="ECO:0007669"/>
    <property type="project" value="InterPro"/>
</dbReference>
<comment type="similarity">
    <text evidence="3 9">Belongs to the CobD/CbiB family.</text>
</comment>
<feature type="transmembrane region" description="Helical" evidence="9">
    <location>
        <begin position="51"/>
        <end position="74"/>
    </location>
</feature>
<dbReference type="Pfam" id="PF03186">
    <property type="entry name" value="CobD_Cbib"/>
    <property type="match status" value="1"/>
</dbReference>
<dbReference type="Proteomes" id="UP000279908">
    <property type="component" value="Unassembled WGS sequence"/>
</dbReference>
<dbReference type="AlphaFoldDB" id="A0A3S0NKK1"/>
<dbReference type="RefSeq" id="WP_126383425.1">
    <property type="nucleotide sequence ID" value="NZ_CP041698.1"/>
</dbReference>
<evidence type="ECO:0000256" key="6">
    <source>
        <dbReference type="ARBA" id="ARBA00022692"/>
    </source>
</evidence>
<reference evidence="10 11" key="1">
    <citation type="submission" date="2018-12" db="EMBL/GenBank/DDBJ databases">
        <authorList>
            <person name="Lunina O.N."/>
            <person name="Grouzdev D.S."/>
            <person name="Gorlenko V.M."/>
            <person name="Savvichev A.S."/>
        </authorList>
    </citation>
    <scope>NUCLEOTIDE SEQUENCE [LARGE SCALE GENOMIC DNA]</scope>
    <source>
        <strain evidence="10 11">BrKhr-17</strain>
    </source>
</reference>
<protein>
    <recommendedName>
        <fullName evidence="9">Cobalamin biosynthesis protein CobD</fullName>
    </recommendedName>
</protein>
<dbReference type="UniPathway" id="UPA00148"/>
<sequence length="320" mass="34139">MIEGALLVFAAFLLDLLLGDPRRFPHPVRGMGWLAAKLESIFRLSPLPLRISGIAVALLLVGISGAAAWLMIAAASALHPYAGTFVSVLILWSCFATRDLERHALAVLTPLLNGDLVEARRKVSWMVGRDTEELDTEGVVLAAAESVAENTVDGVTAPMFYAFLFGPVGAVVFKAASTLDSSFGYKNDRYREFGWASARFDDLLNYLPARLTVLAVALGAMAGKMRVFDIFKAVNKGAGLHESPNAGFPEAAFAGALGVRFGGARSYSGVVKHAPMLGVEEEKCSPDTLRSAVGLMKRTAWFFIGGGLAFSVAVDLLIVT</sequence>
<organism evidence="10 11">
    <name type="scientific">Chlorobium phaeovibrioides</name>
    <dbReference type="NCBI Taxonomy" id="1094"/>
    <lineage>
        <taxon>Bacteria</taxon>
        <taxon>Pseudomonadati</taxon>
        <taxon>Chlorobiota</taxon>
        <taxon>Chlorobiia</taxon>
        <taxon>Chlorobiales</taxon>
        <taxon>Chlorobiaceae</taxon>
        <taxon>Chlorobium/Pelodictyon group</taxon>
        <taxon>Chlorobium</taxon>
    </lineage>
</organism>
<evidence type="ECO:0000256" key="3">
    <source>
        <dbReference type="ARBA" id="ARBA00006263"/>
    </source>
</evidence>
<dbReference type="GO" id="GO:0009236">
    <property type="term" value="P:cobalamin biosynthetic process"/>
    <property type="evidence" value="ECO:0007669"/>
    <property type="project" value="UniProtKB-UniRule"/>
</dbReference>
<dbReference type="NCBIfam" id="TIGR00380">
    <property type="entry name" value="cobal_cbiB"/>
    <property type="match status" value="1"/>
</dbReference>
<comment type="caution">
    <text evidence="10">The sequence shown here is derived from an EMBL/GenBank/DDBJ whole genome shotgun (WGS) entry which is preliminary data.</text>
</comment>
<dbReference type="GO" id="GO:0015420">
    <property type="term" value="F:ABC-type vitamin B12 transporter activity"/>
    <property type="evidence" value="ECO:0007669"/>
    <property type="project" value="UniProtKB-UniRule"/>
</dbReference>
<evidence type="ECO:0000256" key="2">
    <source>
        <dbReference type="ARBA" id="ARBA00004953"/>
    </source>
</evidence>
<keyword evidence="5 9" id="KW-0169">Cobalamin biosynthesis</keyword>
<evidence type="ECO:0000256" key="1">
    <source>
        <dbReference type="ARBA" id="ARBA00004651"/>
    </source>
</evidence>
<evidence type="ECO:0000256" key="7">
    <source>
        <dbReference type="ARBA" id="ARBA00022989"/>
    </source>
</evidence>
<name>A0A3S0NKK1_CHLPH</name>
<comment type="pathway">
    <text evidence="2 9">Cofactor biosynthesis; adenosylcobalamin biosynthesis.</text>
</comment>
<dbReference type="PANTHER" id="PTHR34308">
    <property type="entry name" value="COBALAMIN BIOSYNTHESIS PROTEIN CBIB"/>
    <property type="match status" value="1"/>
</dbReference>
<evidence type="ECO:0000256" key="4">
    <source>
        <dbReference type="ARBA" id="ARBA00022475"/>
    </source>
</evidence>
<keyword evidence="7 9" id="KW-1133">Transmembrane helix</keyword>
<gene>
    <name evidence="9" type="primary">cobD</name>
    <name evidence="10" type="ORF">EKD02_01200</name>
</gene>
<evidence type="ECO:0000313" key="10">
    <source>
        <dbReference type="EMBL" id="RTY40042.1"/>
    </source>
</evidence>
<accession>A0A3S0NKK1</accession>
<evidence type="ECO:0000256" key="8">
    <source>
        <dbReference type="ARBA" id="ARBA00023136"/>
    </source>
</evidence>
<comment type="function">
    <text evidence="9">Converts cobyric acid to cobinamide by the addition of aminopropanol on the F carboxylic group.</text>
</comment>
<feature type="transmembrane region" description="Helical" evidence="9">
    <location>
        <begin position="203"/>
        <end position="222"/>
    </location>
</feature>
<evidence type="ECO:0000313" key="11">
    <source>
        <dbReference type="Proteomes" id="UP000279908"/>
    </source>
</evidence>
<evidence type="ECO:0000256" key="5">
    <source>
        <dbReference type="ARBA" id="ARBA00022573"/>
    </source>
</evidence>
<dbReference type="PANTHER" id="PTHR34308:SF1">
    <property type="entry name" value="COBALAMIN BIOSYNTHESIS PROTEIN CBIB"/>
    <property type="match status" value="1"/>
</dbReference>